<dbReference type="InterPro" id="IPR013321">
    <property type="entry name" value="Arc_rbn_hlx_hlx"/>
</dbReference>
<accession>A0AAU9CRS3</accession>
<dbReference type="EMBL" id="AP025285">
    <property type="protein sequence ID" value="BDC90482.1"/>
    <property type="molecule type" value="Genomic_DNA"/>
</dbReference>
<dbReference type="GO" id="GO:0006355">
    <property type="term" value="P:regulation of DNA-templated transcription"/>
    <property type="evidence" value="ECO:0007669"/>
    <property type="project" value="InterPro"/>
</dbReference>
<evidence type="ECO:0000313" key="1">
    <source>
        <dbReference type="EMBL" id="BDC90482.1"/>
    </source>
</evidence>
<dbReference type="AlphaFoldDB" id="A0AAU9CRS3"/>
<dbReference type="InterPro" id="IPR007337">
    <property type="entry name" value="RelB/DinJ"/>
</dbReference>
<proteinExistence type="predicted"/>
<evidence type="ECO:0000313" key="2">
    <source>
        <dbReference type="Proteomes" id="UP001431186"/>
    </source>
</evidence>
<organism evidence="1 2">
    <name type="scientific">Leptogranulimonas caecicola</name>
    <dbReference type="NCBI Taxonomy" id="2894156"/>
    <lineage>
        <taxon>Bacteria</taxon>
        <taxon>Bacillati</taxon>
        <taxon>Actinomycetota</taxon>
        <taxon>Coriobacteriia</taxon>
        <taxon>Coriobacteriales</taxon>
        <taxon>Kribbibacteriaceae</taxon>
        <taxon>Leptogranulimonas</taxon>
    </lineage>
</organism>
<dbReference type="Gene3D" id="1.10.1220.10">
    <property type="entry name" value="Met repressor-like"/>
    <property type="match status" value="1"/>
</dbReference>
<protein>
    <submittedName>
        <fullName evidence="1">Uncharacterized protein</fullName>
    </submittedName>
</protein>
<dbReference type="Proteomes" id="UP001431186">
    <property type="component" value="Chromosome"/>
</dbReference>
<dbReference type="Pfam" id="PF04221">
    <property type="entry name" value="RelB"/>
    <property type="match status" value="1"/>
</dbReference>
<dbReference type="KEGG" id="lcal:ATTO_03540"/>
<reference evidence="1" key="1">
    <citation type="submission" date="2021-11" db="EMBL/GenBank/DDBJ databases">
        <title>Complete genome sequence of Atopobiaceae bacterium TOC12.</title>
        <authorList>
            <person name="Morinaga K."/>
            <person name="Kusada H."/>
            <person name="Tamaki H."/>
        </authorList>
    </citation>
    <scope>NUCLEOTIDE SEQUENCE</scope>
    <source>
        <strain evidence="1">TOC12</strain>
    </source>
</reference>
<gene>
    <name evidence="1" type="ORF">ATTO_03540</name>
</gene>
<name>A0AAU9CRS3_9ACTN</name>
<keyword evidence="2" id="KW-1185">Reference proteome</keyword>
<sequence>MLGVTMATVVATESISAKLRQDEKDRFSAVCDEIGASPGNAIRMCIPAFNRRGGFPIRPLEPHGFSPETLVAMDDAARGRNLSDPYHTAKGAMTALDEE</sequence>